<feature type="transmembrane region" description="Helical" evidence="1">
    <location>
        <begin position="49"/>
        <end position="66"/>
    </location>
</feature>
<reference evidence="3" key="1">
    <citation type="submission" date="2014-03" db="EMBL/GenBank/DDBJ databases">
        <authorList>
            <person name="Aksoy S."/>
            <person name="Warren W."/>
            <person name="Wilson R.K."/>
        </authorList>
    </citation>
    <scope>NUCLEOTIDE SEQUENCE [LARGE SCALE GENOMIC DNA]</scope>
    <source>
        <strain evidence="3">IAEA</strain>
    </source>
</reference>
<dbReference type="AlphaFoldDB" id="A0A1A9WSM7"/>
<reference evidence="2" key="2">
    <citation type="submission" date="2020-05" db="UniProtKB">
        <authorList>
            <consortium name="EnsemblMetazoa"/>
        </authorList>
    </citation>
    <scope>IDENTIFICATION</scope>
    <source>
        <strain evidence="2">IAEA</strain>
    </source>
</reference>
<feature type="transmembrane region" description="Helical" evidence="1">
    <location>
        <begin position="98"/>
        <end position="116"/>
    </location>
</feature>
<protein>
    <submittedName>
        <fullName evidence="2">Uncharacterized protein</fullName>
    </submittedName>
</protein>
<evidence type="ECO:0000256" key="1">
    <source>
        <dbReference type="SAM" id="Phobius"/>
    </source>
</evidence>
<evidence type="ECO:0000313" key="2">
    <source>
        <dbReference type="EnsemblMetazoa" id="GBRI030549-PA"/>
    </source>
</evidence>
<keyword evidence="1" id="KW-1133">Transmembrane helix</keyword>
<accession>A0A1A9WSM7</accession>
<dbReference type="EnsemblMetazoa" id="GBRI030549-RA">
    <property type="protein sequence ID" value="GBRI030549-PA"/>
    <property type="gene ID" value="GBRI030549"/>
</dbReference>
<keyword evidence="3" id="KW-1185">Reference proteome</keyword>
<name>A0A1A9WSM7_9MUSC</name>
<dbReference type="Proteomes" id="UP000091820">
    <property type="component" value="Unassembled WGS sequence"/>
</dbReference>
<proteinExistence type="predicted"/>
<organism evidence="2 3">
    <name type="scientific">Glossina brevipalpis</name>
    <dbReference type="NCBI Taxonomy" id="37001"/>
    <lineage>
        <taxon>Eukaryota</taxon>
        <taxon>Metazoa</taxon>
        <taxon>Ecdysozoa</taxon>
        <taxon>Arthropoda</taxon>
        <taxon>Hexapoda</taxon>
        <taxon>Insecta</taxon>
        <taxon>Pterygota</taxon>
        <taxon>Neoptera</taxon>
        <taxon>Endopterygota</taxon>
        <taxon>Diptera</taxon>
        <taxon>Brachycera</taxon>
        <taxon>Muscomorpha</taxon>
        <taxon>Hippoboscoidea</taxon>
        <taxon>Glossinidae</taxon>
        <taxon>Glossina</taxon>
    </lineage>
</organism>
<keyword evidence="1" id="KW-0812">Transmembrane</keyword>
<keyword evidence="1" id="KW-0472">Membrane</keyword>
<sequence length="151" mass="16982">MFVQTYDLTKLYTYEKITKMFVQTYDLTIFIQFFHSRSTKSNNLDSDNLGILGSWGVGLLGSWALGGLGFWRVGLLGILDSWGVGLLGSWALGELNSWEVGLLGSLVLGFLGLRLLGYFSCLHDINYDTLKYFEDSVKTINKPMKYLLNGE</sequence>
<dbReference type="VEuPathDB" id="VectorBase:GBRI030549"/>
<evidence type="ECO:0000313" key="3">
    <source>
        <dbReference type="Proteomes" id="UP000091820"/>
    </source>
</evidence>